<feature type="signal peptide" evidence="1">
    <location>
        <begin position="1"/>
        <end position="19"/>
    </location>
</feature>
<reference evidence="2 3" key="1">
    <citation type="journal article" date="2010" name="Stand. Genomic Sci.">
        <title>Complete genome sequence of Meiothermus silvanus type strain (VI-R2).</title>
        <authorList>
            <person name="Sikorski J."/>
            <person name="Tindall B.J."/>
            <person name="Lowry S."/>
            <person name="Lucas S."/>
            <person name="Nolan M."/>
            <person name="Copeland A."/>
            <person name="Glavina Del Rio T."/>
            <person name="Tice H."/>
            <person name="Cheng J.F."/>
            <person name="Han C."/>
            <person name="Pitluck S."/>
            <person name="Liolios K."/>
            <person name="Ivanova N."/>
            <person name="Mavromatis K."/>
            <person name="Mikhailova N."/>
            <person name="Pati A."/>
            <person name="Goodwin L."/>
            <person name="Chen A."/>
            <person name="Palaniappan K."/>
            <person name="Land M."/>
            <person name="Hauser L."/>
            <person name="Chang Y.J."/>
            <person name="Jeffries C.D."/>
            <person name="Rohde M."/>
            <person name="Goker M."/>
            <person name="Woyke T."/>
            <person name="Bristow J."/>
            <person name="Eisen J.A."/>
            <person name="Markowitz V."/>
            <person name="Hugenholtz P."/>
            <person name="Kyrpides N.C."/>
            <person name="Klenk H.P."/>
            <person name="Lapidus A."/>
        </authorList>
    </citation>
    <scope>NUCLEOTIDE SEQUENCE [LARGE SCALE GENOMIC DNA]</scope>
    <source>
        <strain evidence="3">ATCC 700542 / DSM 9946 / VI-R2</strain>
    </source>
</reference>
<dbReference type="InterPro" id="IPR032710">
    <property type="entry name" value="NTF2-like_dom_sf"/>
</dbReference>
<evidence type="ECO:0000313" key="3">
    <source>
        <dbReference type="Proteomes" id="UP000001916"/>
    </source>
</evidence>
<dbReference type="EMBL" id="CP002042">
    <property type="protein sequence ID" value="ADH63485.1"/>
    <property type="molecule type" value="Genomic_DNA"/>
</dbReference>
<sequence length="146" mass="16251">MSARIGVAVGLLLAAVALSQRLTDIPLQQQAEIRAVIEAQLAAFQQDDAVRAFSFAAPGIRQTFQTPERFLQMVQQGYLPLYRPTRVEFAAIGLYQGIPTQVLIVTDGEGVRYRAYYLMERQPDRSWKIAGVYLEPLPDEAPPKSA</sequence>
<protein>
    <recommendedName>
        <fullName evidence="4">DUF4864 domain-containing protein</fullName>
    </recommendedName>
</protein>
<gene>
    <name evidence="2" type="ordered locus">Mesil_1598</name>
</gene>
<dbReference type="HOGENOM" id="CLU_137911_1_0_0"/>
<dbReference type="OrthoDB" id="9130422at2"/>
<dbReference type="SUPFAM" id="SSF54427">
    <property type="entry name" value="NTF2-like"/>
    <property type="match status" value="1"/>
</dbReference>
<feature type="chain" id="PRO_5003093256" description="DUF4864 domain-containing protein" evidence="1">
    <location>
        <begin position="20"/>
        <end position="146"/>
    </location>
</feature>
<dbReference type="Pfam" id="PF16156">
    <property type="entry name" value="DUF4864"/>
    <property type="match status" value="1"/>
</dbReference>
<dbReference type="RefSeq" id="WP_013158049.1">
    <property type="nucleotide sequence ID" value="NC_014212.1"/>
</dbReference>
<evidence type="ECO:0000313" key="2">
    <source>
        <dbReference type="EMBL" id="ADH63485.1"/>
    </source>
</evidence>
<dbReference type="InterPro" id="IPR032347">
    <property type="entry name" value="DUF4864"/>
</dbReference>
<dbReference type="STRING" id="526227.Mesil_1598"/>
<dbReference type="KEGG" id="msv:Mesil_1598"/>
<proteinExistence type="predicted"/>
<dbReference type="Proteomes" id="UP000001916">
    <property type="component" value="Chromosome"/>
</dbReference>
<organism evidence="2 3">
    <name type="scientific">Allomeiothermus silvanus (strain ATCC 700542 / DSM 9946 / NBRC 106475 / NCIMB 13440 / VI-R2)</name>
    <name type="common">Thermus silvanus</name>
    <dbReference type="NCBI Taxonomy" id="526227"/>
    <lineage>
        <taxon>Bacteria</taxon>
        <taxon>Thermotogati</taxon>
        <taxon>Deinococcota</taxon>
        <taxon>Deinococci</taxon>
        <taxon>Thermales</taxon>
        <taxon>Thermaceae</taxon>
        <taxon>Allomeiothermus</taxon>
    </lineage>
</organism>
<accession>D7BFD2</accession>
<keyword evidence="1" id="KW-0732">Signal</keyword>
<evidence type="ECO:0008006" key="4">
    <source>
        <dbReference type="Google" id="ProtNLM"/>
    </source>
</evidence>
<name>D7BFD2_ALLS1</name>
<dbReference type="eggNOG" id="ENOG5032TNJ">
    <property type="taxonomic scope" value="Bacteria"/>
</dbReference>
<keyword evidence="3" id="KW-1185">Reference proteome</keyword>
<dbReference type="AlphaFoldDB" id="D7BFD2"/>
<evidence type="ECO:0000256" key="1">
    <source>
        <dbReference type="SAM" id="SignalP"/>
    </source>
</evidence>